<dbReference type="GO" id="GO:0005666">
    <property type="term" value="C:RNA polymerase III complex"/>
    <property type="evidence" value="ECO:0007669"/>
    <property type="project" value="TreeGrafter"/>
</dbReference>
<name>A0A5M6C379_9TREE</name>
<proteinExistence type="predicted"/>
<feature type="compositionally biased region" description="Basic and acidic residues" evidence="1">
    <location>
        <begin position="303"/>
        <end position="312"/>
    </location>
</feature>
<dbReference type="Pfam" id="PF04801">
    <property type="entry name" value="RPC5"/>
    <property type="match status" value="1"/>
</dbReference>
<dbReference type="AlphaFoldDB" id="A0A5M6C379"/>
<gene>
    <name evidence="2" type="ORF">CI109_105162</name>
</gene>
<dbReference type="EMBL" id="CP144059">
    <property type="protein sequence ID" value="WWD20686.1"/>
    <property type="molecule type" value="Genomic_DNA"/>
</dbReference>
<dbReference type="PANTHER" id="PTHR12069">
    <property type="entry name" value="DNA-DIRECTED RNA POLYMERASES III 80 KDA POLYPEPTIDE RNA POLYMERASE III SUBUNIT 5"/>
    <property type="match status" value="1"/>
</dbReference>
<feature type="region of interest" description="Disordered" evidence="1">
    <location>
        <begin position="1"/>
        <end position="85"/>
    </location>
</feature>
<feature type="compositionally biased region" description="Basic and acidic residues" evidence="1">
    <location>
        <begin position="191"/>
        <end position="214"/>
    </location>
</feature>
<dbReference type="KEGG" id="ksn:43587301"/>
<dbReference type="Proteomes" id="UP000322225">
    <property type="component" value="Chromosome 9"/>
</dbReference>
<feature type="compositionally biased region" description="Pro residues" evidence="1">
    <location>
        <begin position="55"/>
        <end position="68"/>
    </location>
</feature>
<dbReference type="RefSeq" id="XP_031862504.1">
    <property type="nucleotide sequence ID" value="XM_032003182.1"/>
</dbReference>
<feature type="compositionally biased region" description="Basic and acidic residues" evidence="1">
    <location>
        <begin position="256"/>
        <end position="265"/>
    </location>
</feature>
<reference evidence="2" key="2">
    <citation type="submission" date="2024-01" db="EMBL/GenBank/DDBJ databases">
        <title>Comparative genomics of Cryptococcus and Kwoniella reveals pathogenesis evolution and contrasting modes of karyotype evolution via chromosome fusion or intercentromeric recombination.</title>
        <authorList>
            <person name="Coelho M.A."/>
            <person name="David-Palma M."/>
            <person name="Shea T."/>
            <person name="Bowers K."/>
            <person name="McGinley-Smith S."/>
            <person name="Mohammad A.W."/>
            <person name="Gnirke A."/>
            <person name="Yurkov A.M."/>
            <person name="Nowrousian M."/>
            <person name="Sun S."/>
            <person name="Cuomo C.A."/>
            <person name="Heitman J."/>
        </authorList>
    </citation>
    <scope>NUCLEOTIDE SEQUENCE</scope>
    <source>
        <strain evidence="2">CBS 12478</strain>
    </source>
</reference>
<accession>A0A5M6C379</accession>
<protein>
    <submittedName>
        <fullName evidence="2">Uncharacterized protein</fullName>
    </submittedName>
</protein>
<evidence type="ECO:0000256" key="1">
    <source>
        <dbReference type="SAM" id="MobiDB-lite"/>
    </source>
</evidence>
<feature type="region of interest" description="Disordered" evidence="1">
    <location>
        <begin position="256"/>
        <end position="319"/>
    </location>
</feature>
<evidence type="ECO:0000313" key="3">
    <source>
        <dbReference type="Proteomes" id="UP000322225"/>
    </source>
</evidence>
<sequence length="386" mass="42767">MADHAEPPAEPAIETTVDTIASYPEARESDGIQLPPSDLAGDDVPGPSTTYIPRQPSPPLPNLKPRPFPLSERIARDEGSDDDEDDEVLATLPMYLSSTLHSNLDIYQYPLQHRSISVPKWAQDRGKIITSRVKEKAGRVEVEIPVDAGTSYWREDRARDLGFVMNVNENGGENGDVVGGYGFSGRGGASGKDKDKKGKEKKKNDEKWGDKMRLRSELVPNSTGYYSGVIREGALHLHPISRLLQFRTALDYLDEADTKQRERSSRRSAANGANGDNSDDDDGPGGAKKKGKAPTAASAAPIKDLRPARKLLDEEENDGSGSIKDFRNKMWWMANREADDEWIPYTWKEGVHDDGVAQALEALVVPEDKRERLTSKTRPLDYLDRT</sequence>
<dbReference type="GeneID" id="43587301"/>
<feature type="compositionally biased region" description="Gly residues" evidence="1">
    <location>
        <begin position="174"/>
        <end position="190"/>
    </location>
</feature>
<evidence type="ECO:0000313" key="2">
    <source>
        <dbReference type="EMBL" id="WWD20686.1"/>
    </source>
</evidence>
<reference evidence="2" key="1">
    <citation type="submission" date="2017-08" db="EMBL/GenBank/DDBJ databases">
        <authorList>
            <person name="Cuomo C."/>
            <person name="Billmyre B."/>
            <person name="Heitman J."/>
        </authorList>
    </citation>
    <scope>NUCLEOTIDE SEQUENCE</scope>
    <source>
        <strain evidence="2">CBS 12478</strain>
    </source>
</reference>
<keyword evidence="3" id="KW-1185">Reference proteome</keyword>
<feature type="region of interest" description="Disordered" evidence="1">
    <location>
        <begin position="174"/>
        <end position="214"/>
    </location>
</feature>
<dbReference type="OrthoDB" id="340681at2759"/>
<dbReference type="GO" id="GO:0042797">
    <property type="term" value="P:tRNA transcription by RNA polymerase III"/>
    <property type="evidence" value="ECO:0007669"/>
    <property type="project" value="TreeGrafter"/>
</dbReference>
<dbReference type="InterPro" id="IPR006886">
    <property type="entry name" value="RNA_pol_III_Rpc5"/>
</dbReference>
<dbReference type="PANTHER" id="PTHR12069:SF0">
    <property type="entry name" value="DNA-DIRECTED RNA POLYMERASE III SUBUNIT RPC5"/>
    <property type="match status" value="1"/>
</dbReference>
<organism evidence="2 3">
    <name type="scientific">Kwoniella shandongensis</name>
    <dbReference type="NCBI Taxonomy" id="1734106"/>
    <lineage>
        <taxon>Eukaryota</taxon>
        <taxon>Fungi</taxon>
        <taxon>Dikarya</taxon>
        <taxon>Basidiomycota</taxon>
        <taxon>Agaricomycotina</taxon>
        <taxon>Tremellomycetes</taxon>
        <taxon>Tremellales</taxon>
        <taxon>Cryptococcaceae</taxon>
        <taxon>Kwoniella</taxon>
    </lineage>
</organism>